<dbReference type="GO" id="GO:0016491">
    <property type="term" value="F:oxidoreductase activity"/>
    <property type="evidence" value="ECO:0007669"/>
    <property type="project" value="UniProtKB-KW"/>
</dbReference>
<organism evidence="5 6">
    <name type="scientific">Pseudoxanthomonas winnipegensis</name>
    <dbReference type="NCBI Taxonomy" id="2480810"/>
    <lineage>
        <taxon>Bacteria</taxon>
        <taxon>Pseudomonadati</taxon>
        <taxon>Pseudomonadota</taxon>
        <taxon>Gammaproteobacteria</taxon>
        <taxon>Lysobacterales</taxon>
        <taxon>Lysobacteraceae</taxon>
        <taxon>Pseudoxanthomonas</taxon>
    </lineage>
</organism>
<gene>
    <name evidence="5" type="ORF">EA660_19760</name>
</gene>
<evidence type="ECO:0000313" key="6">
    <source>
        <dbReference type="Proteomes" id="UP000292627"/>
    </source>
</evidence>
<dbReference type="InterPro" id="IPR001457">
    <property type="entry name" value="NADH_UbQ/plastoQ_OxRdtase_su6"/>
</dbReference>
<accession>A0A4Q8L4X2</accession>
<dbReference type="PANTHER" id="PTHR33269:SF17">
    <property type="entry name" value="NADH-UBIQUINONE OXIDOREDUCTASE CHAIN 6"/>
    <property type="match status" value="1"/>
</dbReference>
<dbReference type="EC" id="7.1.1.-" evidence="4"/>
<keyword evidence="5" id="KW-0560">Oxidoreductase</keyword>
<dbReference type="GO" id="GO:0048038">
    <property type="term" value="F:quinone binding"/>
    <property type="evidence" value="ECO:0007669"/>
    <property type="project" value="UniProtKB-UniRule"/>
</dbReference>
<keyword evidence="4" id="KW-0874">Quinone</keyword>
<dbReference type="RefSeq" id="WP_130553147.1">
    <property type="nucleotide sequence ID" value="NZ_SHMC01000012.1"/>
</dbReference>
<name>A0A4Q8L4X2_9GAMM</name>
<feature type="transmembrane region" description="Helical" evidence="4">
    <location>
        <begin position="6"/>
        <end position="25"/>
    </location>
</feature>
<protein>
    <recommendedName>
        <fullName evidence="2 4">NADH-quinone oxidoreductase subunit J</fullName>
        <ecNumber evidence="4">7.1.1.-</ecNumber>
    </recommendedName>
</protein>
<dbReference type="InterPro" id="IPR042106">
    <property type="entry name" value="Nuo/plastoQ_OxRdtase_6_NuoJ"/>
</dbReference>
<comment type="subcellular location">
    <subcellularLocation>
        <location evidence="4">Cell membrane</location>
        <topology evidence="4">Multi-pass membrane protein</topology>
    </subcellularLocation>
</comment>
<comment type="function">
    <text evidence="4">NDH-1 shuttles electrons from NADH, via FMN and iron-sulfur (Fe-S) centers, to quinones in the respiratory chain. Couples the redox reaction to proton translocation (for every two electrons transferred, four hydrogen ions are translocated across the cytoplasmic membrane), and thus conserves the redox energy in a proton gradient.</text>
</comment>
<proteinExistence type="inferred from homology"/>
<keyword evidence="4" id="KW-0812">Transmembrane</keyword>
<evidence type="ECO:0000256" key="1">
    <source>
        <dbReference type="ARBA" id="ARBA00005698"/>
    </source>
</evidence>
<sequence length="219" mass="23809">MDWINISFWIFAAVAAVSGAAVISVRNPVHAVLFLILTFFSVACVWLLVGAEFLGVALILVYVGAVMVLFLFVVMMLDIDVAQLRQGWVRFLPVGLLVAVVMLVQMLVLIGVKAKAGAALPDNAAAAAAETSNITWLARSLFTEFLLPFEFAAVILTVAVIAAVMLTLRKREGVKTQDPSEQTRVKARDRFRMVRMEPVRQVAPVVEPPAQDGAQEAKS</sequence>
<feature type="transmembrane region" description="Helical" evidence="4">
    <location>
        <begin position="91"/>
        <end position="112"/>
    </location>
</feature>
<dbReference type="PANTHER" id="PTHR33269">
    <property type="entry name" value="NADH-UBIQUINONE OXIDOREDUCTASE CHAIN 6"/>
    <property type="match status" value="1"/>
</dbReference>
<evidence type="ECO:0000313" key="5">
    <source>
        <dbReference type="EMBL" id="TAA20005.1"/>
    </source>
</evidence>
<dbReference type="Pfam" id="PF00499">
    <property type="entry name" value="Oxidored_q3"/>
    <property type="match status" value="1"/>
</dbReference>
<keyword evidence="4" id="KW-1003">Cell membrane</keyword>
<evidence type="ECO:0000256" key="4">
    <source>
        <dbReference type="RuleBase" id="RU004429"/>
    </source>
</evidence>
<dbReference type="NCBIfam" id="NF005164">
    <property type="entry name" value="PRK06638.1-4"/>
    <property type="match status" value="1"/>
</dbReference>
<dbReference type="OrthoDB" id="9795409at2"/>
<keyword evidence="4" id="KW-1133">Transmembrane helix</keyword>
<dbReference type="GO" id="GO:0008137">
    <property type="term" value="F:NADH dehydrogenase (ubiquinone) activity"/>
    <property type="evidence" value="ECO:0007669"/>
    <property type="project" value="UniProtKB-UniRule"/>
</dbReference>
<reference evidence="5 6" key="1">
    <citation type="submission" date="2019-02" db="EMBL/GenBank/DDBJ databases">
        <title>WGS of Pseudoxanthomonas species novum from clinical isolates.</title>
        <authorList>
            <person name="Bernier A.-M."/>
            <person name="Bernard K."/>
            <person name="Vachon A."/>
        </authorList>
    </citation>
    <scope>NUCLEOTIDE SEQUENCE [LARGE SCALE GENOMIC DNA]</scope>
    <source>
        <strain evidence="5 6">NML171200</strain>
    </source>
</reference>
<comment type="caution">
    <text evidence="5">The sequence shown here is derived from an EMBL/GenBank/DDBJ whole genome shotgun (WGS) entry which is preliminary data.</text>
</comment>
<dbReference type="Gene3D" id="1.20.120.1200">
    <property type="entry name" value="NADH-ubiquinone/plastoquinone oxidoreductase chain 6, subunit NuoJ"/>
    <property type="match status" value="1"/>
</dbReference>
<feature type="transmembrane region" description="Helical" evidence="4">
    <location>
        <begin position="55"/>
        <end position="79"/>
    </location>
</feature>
<evidence type="ECO:0000256" key="2">
    <source>
        <dbReference type="ARBA" id="ARBA00019907"/>
    </source>
</evidence>
<dbReference type="AlphaFoldDB" id="A0A4Q8L4X2"/>
<evidence type="ECO:0000256" key="3">
    <source>
        <dbReference type="ARBA" id="ARBA00025811"/>
    </source>
</evidence>
<comment type="subunit">
    <text evidence="3">Composed of 13 different subunits. Subunits NuoA, H, J, K, L, M, N constitute the membrane sector of the complex.</text>
</comment>
<keyword evidence="4" id="KW-0472">Membrane</keyword>
<keyword evidence="4" id="KW-0520">NAD</keyword>
<dbReference type="Proteomes" id="UP000292627">
    <property type="component" value="Unassembled WGS sequence"/>
</dbReference>
<dbReference type="EMBL" id="SHMC01000012">
    <property type="protein sequence ID" value="TAA20005.1"/>
    <property type="molecule type" value="Genomic_DNA"/>
</dbReference>
<dbReference type="GO" id="GO:0005886">
    <property type="term" value="C:plasma membrane"/>
    <property type="evidence" value="ECO:0007669"/>
    <property type="project" value="UniProtKB-SubCell"/>
</dbReference>
<feature type="transmembrane region" description="Helical" evidence="4">
    <location>
        <begin position="145"/>
        <end position="168"/>
    </location>
</feature>
<comment type="catalytic activity">
    <reaction evidence="4">
        <text>a quinone + NADH + 5 H(+)(in) = a quinol + NAD(+) + 4 H(+)(out)</text>
        <dbReference type="Rhea" id="RHEA:57888"/>
        <dbReference type="ChEBI" id="CHEBI:15378"/>
        <dbReference type="ChEBI" id="CHEBI:24646"/>
        <dbReference type="ChEBI" id="CHEBI:57540"/>
        <dbReference type="ChEBI" id="CHEBI:57945"/>
        <dbReference type="ChEBI" id="CHEBI:132124"/>
    </reaction>
</comment>
<comment type="similarity">
    <text evidence="1 4">Belongs to the complex I subunit 6 family.</text>
</comment>
<feature type="transmembrane region" description="Helical" evidence="4">
    <location>
        <begin position="32"/>
        <end position="49"/>
    </location>
</feature>